<protein>
    <submittedName>
        <fullName evidence="2">Uncharacterized protein</fullName>
    </submittedName>
</protein>
<sequence precursor="true">MKLYFLALATLLIVCVGCAYDGQQAMHRNEFHAPPAEMMVRPGPMVGGPGPGVIGPMATGGPMAGGGVMPVSAQCPAPGMGMPYPGMAAAEMRSSQVRFLGPEGMSIGWQIGSGFAENQLMTPASYNFPQAATYRLKLEKIPGREMPPLYPTLHVYPAHPTTEAFLAHNPIPIRINDEDLDQVSTSNFVTKVIYLPDAKYQELAVAGVTELVSTRLPLGQDPIMEADRRGTILAVLRMGNLDLEMPGQPGTVGAVRGPDGQIQQASAEIVNGEAGQYVAPVAISDFTGAGGAVPSDVLVSGPTGPIRPGMAPNLVAGVNLPVYGYPYVGTPIGLPGPPHVPLGRPAGLQSHTMRNLTDVDIGQPVDHMLIDVKHDPGLSLPHPVKHVQYTEKHPVYSPGEVSAPYGAGPAGGAY</sequence>
<reference evidence="2 3" key="1">
    <citation type="submission" date="2019-02" db="EMBL/GenBank/DDBJ databases">
        <title>Deep-cultivation of Planctomycetes and their phenomic and genomic characterization uncovers novel biology.</title>
        <authorList>
            <person name="Wiegand S."/>
            <person name="Jogler M."/>
            <person name="Boedeker C."/>
            <person name="Pinto D."/>
            <person name="Vollmers J."/>
            <person name="Rivas-Marin E."/>
            <person name="Kohn T."/>
            <person name="Peeters S.H."/>
            <person name="Heuer A."/>
            <person name="Rast P."/>
            <person name="Oberbeckmann S."/>
            <person name="Bunk B."/>
            <person name="Jeske O."/>
            <person name="Meyerdierks A."/>
            <person name="Storesund J.E."/>
            <person name="Kallscheuer N."/>
            <person name="Luecker S."/>
            <person name="Lage O.M."/>
            <person name="Pohl T."/>
            <person name="Merkel B.J."/>
            <person name="Hornburger P."/>
            <person name="Mueller R.-W."/>
            <person name="Bruemmer F."/>
            <person name="Labrenz M."/>
            <person name="Spormann A.M."/>
            <person name="Op den Camp H."/>
            <person name="Overmann J."/>
            <person name="Amann R."/>
            <person name="Jetten M.S.M."/>
            <person name="Mascher T."/>
            <person name="Medema M.H."/>
            <person name="Devos D.P."/>
            <person name="Kaster A.-K."/>
            <person name="Ovreas L."/>
            <person name="Rohde M."/>
            <person name="Galperin M.Y."/>
            <person name="Jogler C."/>
        </authorList>
    </citation>
    <scope>NUCLEOTIDE SEQUENCE [LARGE SCALE GENOMIC DNA]</scope>
    <source>
        <strain evidence="2 3">Pan44</strain>
    </source>
</reference>
<dbReference type="RefSeq" id="WP_231754154.1">
    <property type="nucleotide sequence ID" value="NZ_CP036271.1"/>
</dbReference>
<dbReference type="EMBL" id="CP036271">
    <property type="protein sequence ID" value="QDT56905.1"/>
    <property type="molecule type" value="Genomic_DNA"/>
</dbReference>
<name>A0A517SLA2_9PLAN</name>
<proteinExistence type="predicted"/>
<dbReference type="InParanoid" id="A0A517SLA2"/>
<evidence type="ECO:0000313" key="2">
    <source>
        <dbReference type="EMBL" id="QDT56905.1"/>
    </source>
</evidence>
<dbReference type="Proteomes" id="UP000315700">
    <property type="component" value="Chromosome"/>
</dbReference>
<dbReference type="KEGG" id="ccos:Pan44_49670"/>
<feature type="signal peptide" evidence="1">
    <location>
        <begin position="1"/>
        <end position="19"/>
    </location>
</feature>
<evidence type="ECO:0000313" key="3">
    <source>
        <dbReference type="Proteomes" id="UP000315700"/>
    </source>
</evidence>
<dbReference type="AlphaFoldDB" id="A0A517SLA2"/>
<evidence type="ECO:0000256" key="1">
    <source>
        <dbReference type="SAM" id="SignalP"/>
    </source>
</evidence>
<feature type="chain" id="PRO_5022227921" evidence="1">
    <location>
        <begin position="20"/>
        <end position="414"/>
    </location>
</feature>
<gene>
    <name evidence="2" type="ORF">Pan44_49670</name>
</gene>
<organism evidence="2 3">
    <name type="scientific">Caulifigura coniformis</name>
    <dbReference type="NCBI Taxonomy" id="2527983"/>
    <lineage>
        <taxon>Bacteria</taxon>
        <taxon>Pseudomonadati</taxon>
        <taxon>Planctomycetota</taxon>
        <taxon>Planctomycetia</taxon>
        <taxon>Planctomycetales</taxon>
        <taxon>Planctomycetaceae</taxon>
        <taxon>Caulifigura</taxon>
    </lineage>
</organism>
<keyword evidence="1" id="KW-0732">Signal</keyword>
<accession>A0A517SLA2</accession>
<keyword evidence="3" id="KW-1185">Reference proteome</keyword>